<dbReference type="Proteomes" id="UP001305414">
    <property type="component" value="Unassembled WGS sequence"/>
</dbReference>
<organism evidence="2 3">
    <name type="scientific">Xylaria bambusicola</name>
    <dbReference type="NCBI Taxonomy" id="326684"/>
    <lineage>
        <taxon>Eukaryota</taxon>
        <taxon>Fungi</taxon>
        <taxon>Dikarya</taxon>
        <taxon>Ascomycota</taxon>
        <taxon>Pezizomycotina</taxon>
        <taxon>Sordariomycetes</taxon>
        <taxon>Xylariomycetidae</taxon>
        <taxon>Xylariales</taxon>
        <taxon>Xylariaceae</taxon>
        <taxon>Xylaria</taxon>
    </lineage>
</organism>
<dbReference type="EMBL" id="JAWHQM010000023">
    <property type="protein sequence ID" value="KAK5632077.1"/>
    <property type="molecule type" value="Genomic_DNA"/>
</dbReference>
<accession>A0AAN7Z7R9</accession>
<protein>
    <submittedName>
        <fullName evidence="2">Uncharacterized protein</fullName>
    </submittedName>
</protein>
<keyword evidence="3" id="KW-1185">Reference proteome</keyword>
<feature type="compositionally biased region" description="Polar residues" evidence="1">
    <location>
        <begin position="213"/>
        <end position="228"/>
    </location>
</feature>
<feature type="compositionally biased region" description="Basic and acidic residues" evidence="1">
    <location>
        <begin position="192"/>
        <end position="212"/>
    </location>
</feature>
<gene>
    <name evidence="2" type="ORF">RRF57_007791</name>
</gene>
<evidence type="ECO:0000313" key="2">
    <source>
        <dbReference type="EMBL" id="KAK5632077.1"/>
    </source>
</evidence>
<feature type="region of interest" description="Disordered" evidence="1">
    <location>
        <begin position="144"/>
        <end position="280"/>
    </location>
</feature>
<proteinExistence type="predicted"/>
<feature type="compositionally biased region" description="Low complexity" evidence="1">
    <location>
        <begin position="144"/>
        <end position="165"/>
    </location>
</feature>
<dbReference type="AlphaFoldDB" id="A0AAN7Z7R9"/>
<comment type="caution">
    <text evidence="2">The sequence shown here is derived from an EMBL/GenBank/DDBJ whole genome shotgun (WGS) entry which is preliminary data.</text>
</comment>
<sequence length="292" mass="30107">MILTGITASVTYIAGCTDATYSSSKCAHKAGYPDQQWVALARCDGDDIDLFSGCGHHKDEIVIKHEDCTCDAASALISNPASGQPTLNQIGLLPTTAGGTISFNPTALPTATGSSDSSSGGLTTGAKAGIGVGVGVGVPAGSATARATATTTPTTANGTPSPGGSHTDDAAAFPPPVYSTDTQNAQYGWLHPKPELHGDPAHKVELPGDTHTEGNTSVNRMDSIQKTPYESYPPNDYDADAGHHESEAPPLPFVSPRSTGNTAVPQAAGGHQWTGSSNINPITEYRFDDRRY</sequence>
<evidence type="ECO:0000256" key="1">
    <source>
        <dbReference type="SAM" id="MobiDB-lite"/>
    </source>
</evidence>
<reference evidence="2 3" key="1">
    <citation type="submission" date="2023-10" db="EMBL/GenBank/DDBJ databases">
        <title>Draft genome sequence of Xylaria bambusicola isolate GMP-LS, the root and basal stem rot pathogen of sugarcane in Indonesia.</title>
        <authorList>
            <person name="Selvaraj P."/>
            <person name="Muralishankar V."/>
            <person name="Muruganantham S."/>
            <person name="Sp S."/>
            <person name="Haryani S."/>
            <person name="Lau K.J.X."/>
            <person name="Naqvi N.I."/>
        </authorList>
    </citation>
    <scope>NUCLEOTIDE SEQUENCE [LARGE SCALE GENOMIC DNA]</scope>
    <source>
        <strain evidence="2">GMP-LS</strain>
    </source>
</reference>
<evidence type="ECO:0000313" key="3">
    <source>
        <dbReference type="Proteomes" id="UP001305414"/>
    </source>
</evidence>
<name>A0AAN7Z7R9_9PEZI</name>